<reference evidence="3 4" key="1">
    <citation type="journal article" date="2010" name="Stand. Genomic Sci.">
        <title>Complete genome sequence of Coraliomargarita akajimensis type strain (04OKA010-24).</title>
        <authorList>
            <person name="Mavromatis K."/>
            <person name="Abt B."/>
            <person name="Brambilla E."/>
            <person name="Lapidus A."/>
            <person name="Copeland A."/>
            <person name="Deshpande S."/>
            <person name="Nolan M."/>
            <person name="Lucas S."/>
            <person name="Tice H."/>
            <person name="Cheng J.F."/>
            <person name="Han C."/>
            <person name="Detter J.C."/>
            <person name="Woyke T."/>
            <person name="Goodwin L."/>
            <person name="Pitluck S."/>
            <person name="Held B."/>
            <person name="Brettin T."/>
            <person name="Tapia R."/>
            <person name="Ivanova N."/>
            <person name="Mikhailova N."/>
            <person name="Pati A."/>
            <person name="Liolios K."/>
            <person name="Chen A."/>
            <person name="Palaniappan K."/>
            <person name="Land M."/>
            <person name="Hauser L."/>
            <person name="Chang Y.J."/>
            <person name="Jeffries C.D."/>
            <person name="Rohde M."/>
            <person name="Goker M."/>
            <person name="Bristow J."/>
            <person name="Eisen J.A."/>
            <person name="Markowitz V."/>
            <person name="Hugenholtz P."/>
            <person name="Klenk H.P."/>
            <person name="Kyrpides N.C."/>
        </authorList>
    </citation>
    <scope>NUCLEOTIDE SEQUENCE [LARGE SCALE GENOMIC DNA]</scope>
    <source>
        <strain evidence="4">DSM 45221 / IAM 15411 / JCM 23193 / KCTC 12865</strain>
    </source>
</reference>
<sequence>MTSPSTDSSSYLFEQGSGDRRLASLIAVLVTLLLHVGGYYLVPTELLLRLELSDSADAQEVEVEFVEPAELPPELLRFVEANPEVPENEPDRKDQYSYRSTQAADERPSESELDAPNVDGETDSQKIIQGELQQAPVAPPAVVAPQVQPGEGPGTEGGKAGAAAEPVPQLVQPAPAPDFLKQEAVTEEGPGSTLEVTGEAQEVFEEPDPNAPINVTRQPKSAEVVAEADTADGAGGASDAKPVPRARPRLNPELITGPLMNSRGSAARRGSLSLDASFSEFGEYEQQFYAALQLGWYQEIEFFQPIDTATSVLVRFVMSADGSIADVQVLQSNASTIATEICTTAISKRSPFRPWTREMIEVFGKQRTLTIRFNYR</sequence>
<feature type="region of interest" description="Disordered" evidence="1">
    <location>
        <begin position="81"/>
        <end position="121"/>
    </location>
</feature>
<feature type="region of interest" description="Disordered" evidence="1">
    <location>
        <begin position="232"/>
        <end position="262"/>
    </location>
</feature>
<proteinExistence type="predicted"/>
<organism evidence="3 4">
    <name type="scientific">Coraliomargarita akajimensis (strain DSM 45221 / IAM 15411 / JCM 23193 / KCTC 12865 / 04OKA010-24)</name>
    <dbReference type="NCBI Taxonomy" id="583355"/>
    <lineage>
        <taxon>Bacteria</taxon>
        <taxon>Pseudomonadati</taxon>
        <taxon>Verrucomicrobiota</taxon>
        <taxon>Opitutia</taxon>
        <taxon>Puniceicoccales</taxon>
        <taxon>Coraliomargaritaceae</taxon>
        <taxon>Coraliomargarita</taxon>
    </lineage>
</organism>
<dbReference type="HOGENOM" id="CLU_694332_0_0_0"/>
<name>D5ER86_CORAD</name>
<dbReference type="Proteomes" id="UP000000925">
    <property type="component" value="Chromosome"/>
</dbReference>
<evidence type="ECO:0000256" key="2">
    <source>
        <dbReference type="SAM" id="Phobius"/>
    </source>
</evidence>
<keyword evidence="2" id="KW-1133">Transmembrane helix</keyword>
<dbReference type="EMBL" id="CP001998">
    <property type="protein sequence ID" value="ADE55930.1"/>
    <property type="molecule type" value="Genomic_DNA"/>
</dbReference>
<dbReference type="AlphaFoldDB" id="D5ER86"/>
<evidence type="ECO:0000313" key="3">
    <source>
        <dbReference type="EMBL" id="ADE55930.1"/>
    </source>
</evidence>
<dbReference type="KEGG" id="caa:Caka_2917"/>
<dbReference type="eggNOG" id="ENOG5033ZA6">
    <property type="taxonomic scope" value="Bacteria"/>
</dbReference>
<keyword evidence="4" id="KW-1185">Reference proteome</keyword>
<protein>
    <recommendedName>
        <fullName evidence="5">TonB family protein</fullName>
    </recommendedName>
</protein>
<dbReference type="SUPFAM" id="SSF74653">
    <property type="entry name" value="TolA/TonB C-terminal domain"/>
    <property type="match status" value="1"/>
</dbReference>
<evidence type="ECO:0000256" key="1">
    <source>
        <dbReference type="SAM" id="MobiDB-lite"/>
    </source>
</evidence>
<dbReference type="OrthoDB" id="187617at2"/>
<keyword evidence="2" id="KW-0472">Membrane</keyword>
<accession>D5ER86</accession>
<evidence type="ECO:0008006" key="5">
    <source>
        <dbReference type="Google" id="ProtNLM"/>
    </source>
</evidence>
<evidence type="ECO:0000313" key="4">
    <source>
        <dbReference type="Proteomes" id="UP000000925"/>
    </source>
</evidence>
<feature type="compositionally biased region" description="Gly residues" evidence="1">
    <location>
        <begin position="151"/>
        <end position="160"/>
    </location>
</feature>
<dbReference type="RefSeq" id="WP_013044648.1">
    <property type="nucleotide sequence ID" value="NC_014008.1"/>
</dbReference>
<feature type="transmembrane region" description="Helical" evidence="2">
    <location>
        <begin position="22"/>
        <end position="42"/>
    </location>
</feature>
<feature type="region of interest" description="Disordered" evidence="1">
    <location>
        <begin position="143"/>
        <end position="164"/>
    </location>
</feature>
<dbReference type="Gene3D" id="3.30.1150.10">
    <property type="match status" value="1"/>
</dbReference>
<keyword evidence="2" id="KW-0812">Transmembrane</keyword>
<gene>
    <name evidence="3" type="ordered locus">Caka_2917</name>
</gene>
<dbReference type="STRING" id="583355.Caka_2917"/>